<proteinExistence type="predicted"/>
<feature type="transmembrane region" description="Helical" evidence="1">
    <location>
        <begin position="56"/>
        <end position="78"/>
    </location>
</feature>
<dbReference type="Proteomes" id="UP000320653">
    <property type="component" value="Unassembled WGS sequence"/>
</dbReference>
<keyword evidence="3" id="KW-1185">Reference proteome</keyword>
<keyword evidence="1" id="KW-0812">Transmembrane</keyword>
<reference evidence="2 3" key="1">
    <citation type="submission" date="2019-06" db="EMBL/GenBank/DDBJ databases">
        <title>Sorghum-associated microbial communities from plants grown in Nebraska, USA.</title>
        <authorList>
            <person name="Schachtman D."/>
        </authorList>
    </citation>
    <scope>NUCLEOTIDE SEQUENCE [LARGE SCALE GENOMIC DNA]</scope>
    <source>
        <strain evidence="2 3">1225</strain>
    </source>
</reference>
<protein>
    <submittedName>
        <fullName evidence="2">Uncharacterized protein</fullName>
    </submittedName>
</protein>
<dbReference type="OrthoDB" id="8116221at2"/>
<feature type="transmembrane region" description="Helical" evidence="1">
    <location>
        <begin position="21"/>
        <end position="44"/>
    </location>
</feature>
<gene>
    <name evidence="2" type="ORF">FHW37_103628</name>
</gene>
<dbReference type="RefSeq" id="WP_145637481.1">
    <property type="nucleotide sequence ID" value="NZ_VIWP01000003.1"/>
</dbReference>
<keyword evidence="1" id="KW-0472">Membrane</keyword>
<organism evidence="2 3">
    <name type="scientific">Neorhizobium alkalisoli</name>
    <dbReference type="NCBI Taxonomy" id="528178"/>
    <lineage>
        <taxon>Bacteria</taxon>
        <taxon>Pseudomonadati</taxon>
        <taxon>Pseudomonadota</taxon>
        <taxon>Alphaproteobacteria</taxon>
        <taxon>Hyphomicrobiales</taxon>
        <taxon>Rhizobiaceae</taxon>
        <taxon>Rhizobium/Agrobacterium group</taxon>
        <taxon>Neorhizobium</taxon>
    </lineage>
</organism>
<evidence type="ECO:0000313" key="3">
    <source>
        <dbReference type="Proteomes" id="UP000320653"/>
    </source>
</evidence>
<evidence type="ECO:0000256" key="1">
    <source>
        <dbReference type="SAM" id="Phobius"/>
    </source>
</evidence>
<name>A0A561QWN0_9HYPH</name>
<dbReference type="AlphaFoldDB" id="A0A561QWN0"/>
<dbReference type="EMBL" id="VIWP01000003">
    <property type="protein sequence ID" value="TWF54758.1"/>
    <property type="molecule type" value="Genomic_DNA"/>
</dbReference>
<accession>A0A561QWN0</accession>
<evidence type="ECO:0000313" key="2">
    <source>
        <dbReference type="EMBL" id="TWF54758.1"/>
    </source>
</evidence>
<comment type="caution">
    <text evidence="2">The sequence shown here is derived from an EMBL/GenBank/DDBJ whole genome shotgun (WGS) entry which is preliminary data.</text>
</comment>
<sequence length="83" mass="8993">MDQERLSLSDSKKEQIKLRATFLNNIGIGVLLIGVFTPIIRVVYGDVSLQVGTLWLAVAPTGCFLLGIALHLSGGWILRGLSK</sequence>
<keyword evidence="1" id="KW-1133">Transmembrane helix</keyword>